<accession>A0A9W9YNR9</accession>
<dbReference type="CDD" id="cd00024">
    <property type="entry name" value="CD_CSD"/>
    <property type="match status" value="1"/>
</dbReference>
<dbReference type="InterPro" id="IPR051219">
    <property type="entry name" value="Heterochromatin_chromo-domain"/>
</dbReference>
<dbReference type="InterPro" id="IPR023780">
    <property type="entry name" value="Chromo_domain"/>
</dbReference>
<evidence type="ECO:0000313" key="5">
    <source>
        <dbReference type="Proteomes" id="UP001163046"/>
    </source>
</evidence>
<protein>
    <recommendedName>
        <fullName evidence="3">Chromo domain-containing protein</fullName>
    </recommendedName>
</protein>
<dbReference type="OrthoDB" id="5959797at2759"/>
<dbReference type="PROSITE" id="PS50013">
    <property type="entry name" value="CHROMO_2"/>
    <property type="match status" value="1"/>
</dbReference>
<sequence>MAAKRAHLAVDYNQLNSFSSVVLYDTAHTCTRKTYKDKFNVERIIYRRKARNDFEYLIRWEGWTLDQSTWEPTEHLTPELLRSYEKPLKPNPGRLEEASRQFYSGVLSALRAKSVAPFYVSFDLDLWRYVSSNRGCNSQHKGYKLYSIEDLAFLKLPEHWWNYLNDHGQGQAVKPPLKIKPILSWTPATQMFKDGKLIVRQRMPLEKLCVDILRRPCDTANLFQ</sequence>
<name>A0A9W9YNR9_9CNID</name>
<evidence type="ECO:0000259" key="3">
    <source>
        <dbReference type="PROSITE" id="PS50013"/>
    </source>
</evidence>
<feature type="domain" description="Chromo" evidence="3">
    <location>
        <begin position="39"/>
        <end position="76"/>
    </location>
</feature>
<comment type="subcellular location">
    <subcellularLocation>
        <location evidence="1">Nucleus</location>
    </subcellularLocation>
</comment>
<dbReference type="Pfam" id="PF00385">
    <property type="entry name" value="Chromo"/>
    <property type="match status" value="1"/>
</dbReference>
<dbReference type="GO" id="GO:0005634">
    <property type="term" value="C:nucleus"/>
    <property type="evidence" value="ECO:0007669"/>
    <property type="project" value="UniProtKB-SubCell"/>
</dbReference>
<dbReference type="InterPro" id="IPR023779">
    <property type="entry name" value="Chromodomain_CS"/>
</dbReference>
<keyword evidence="2" id="KW-0539">Nucleus</keyword>
<dbReference type="InterPro" id="IPR000953">
    <property type="entry name" value="Chromo/chromo_shadow_dom"/>
</dbReference>
<dbReference type="Gene3D" id="2.40.50.40">
    <property type="match status" value="1"/>
</dbReference>
<dbReference type="InterPro" id="IPR016197">
    <property type="entry name" value="Chromo-like_dom_sf"/>
</dbReference>
<dbReference type="EMBL" id="MU827311">
    <property type="protein sequence ID" value="KAJ7360193.1"/>
    <property type="molecule type" value="Genomic_DNA"/>
</dbReference>
<evidence type="ECO:0000313" key="4">
    <source>
        <dbReference type="EMBL" id="KAJ7360193.1"/>
    </source>
</evidence>
<proteinExistence type="predicted"/>
<dbReference type="Proteomes" id="UP001163046">
    <property type="component" value="Unassembled WGS sequence"/>
</dbReference>
<organism evidence="4 5">
    <name type="scientific">Desmophyllum pertusum</name>
    <dbReference type="NCBI Taxonomy" id="174260"/>
    <lineage>
        <taxon>Eukaryota</taxon>
        <taxon>Metazoa</taxon>
        <taxon>Cnidaria</taxon>
        <taxon>Anthozoa</taxon>
        <taxon>Hexacorallia</taxon>
        <taxon>Scleractinia</taxon>
        <taxon>Caryophylliina</taxon>
        <taxon>Caryophylliidae</taxon>
        <taxon>Desmophyllum</taxon>
    </lineage>
</organism>
<keyword evidence="5" id="KW-1185">Reference proteome</keyword>
<dbReference type="PANTHER" id="PTHR22812">
    <property type="entry name" value="CHROMOBOX PROTEIN"/>
    <property type="match status" value="1"/>
</dbReference>
<gene>
    <name evidence="4" type="ORF">OS493_018186</name>
</gene>
<comment type="caution">
    <text evidence="4">The sequence shown here is derived from an EMBL/GenBank/DDBJ whole genome shotgun (WGS) entry which is preliminary data.</text>
</comment>
<evidence type="ECO:0000256" key="1">
    <source>
        <dbReference type="ARBA" id="ARBA00004123"/>
    </source>
</evidence>
<dbReference type="SMART" id="SM00298">
    <property type="entry name" value="CHROMO"/>
    <property type="match status" value="1"/>
</dbReference>
<dbReference type="SUPFAM" id="SSF54160">
    <property type="entry name" value="Chromo domain-like"/>
    <property type="match status" value="1"/>
</dbReference>
<evidence type="ECO:0000256" key="2">
    <source>
        <dbReference type="ARBA" id="ARBA00023242"/>
    </source>
</evidence>
<reference evidence="4" key="1">
    <citation type="submission" date="2023-01" db="EMBL/GenBank/DDBJ databases">
        <title>Genome assembly of the deep-sea coral Lophelia pertusa.</title>
        <authorList>
            <person name="Herrera S."/>
            <person name="Cordes E."/>
        </authorList>
    </citation>
    <scope>NUCLEOTIDE SEQUENCE</scope>
    <source>
        <strain evidence="4">USNM1676648</strain>
        <tissue evidence="4">Polyp</tissue>
    </source>
</reference>
<dbReference type="AlphaFoldDB" id="A0A9W9YNR9"/>
<dbReference type="PROSITE" id="PS00598">
    <property type="entry name" value="CHROMO_1"/>
    <property type="match status" value="1"/>
</dbReference>